<dbReference type="InterPro" id="IPR008978">
    <property type="entry name" value="HSP20-like_chaperone"/>
</dbReference>
<feature type="compositionally biased region" description="Basic and acidic residues" evidence="1">
    <location>
        <begin position="1"/>
        <end position="10"/>
    </location>
</feature>
<name>C5LD23_PERM5</name>
<reference evidence="2 3" key="1">
    <citation type="submission" date="2008-07" db="EMBL/GenBank/DDBJ databases">
        <authorList>
            <person name="El-Sayed N."/>
            <person name="Caler E."/>
            <person name="Inman J."/>
            <person name="Amedeo P."/>
            <person name="Hass B."/>
            <person name="Wortman J."/>
        </authorList>
    </citation>
    <scope>NUCLEOTIDE SEQUENCE [LARGE SCALE GENOMIC DNA]</scope>
    <source>
        <strain evidence="3">ATCC 50983 / TXsc</strain>
    </source>
</reference>
<feature type="compositionally biased region" description="Acidic residues" evidence="1">
    <location>
        <begin position="21"/>
        <end position="30"/>
    </location>
</feature>
<evidence type="ECO:0000313" key="3">
    <source>
        <dbReference type="Proteomes" id="UP000007800"/>
    </source>
</evidence>
<dbReference type="AlphaFoldDB" id="C5LD23"/>
<dbReference type="EMBL" id="GG680950">
    <property type="protein sequence ID" value="EER05367.1"/>
    <property type="molecule type" value="Genomic_DNA"/>
</dbReference>
<feature type="region of interest" description="Disordered" evidence="1">
    <location>
        <begin position="284"/>
        <end position="347"/>
    </location>
</feature>
<dbReference type="OMA" id="ESAYYWS"/>
<evidence type="ECO:0000313" key="2">
    <source>
        <dbReference type="EMBL" id="EER05367.1"/>
    </source>
</evidence>
<protein>
    <recommendedName>
        <fullName evidence="4">DRBM domain-containing protein</fullName>
    </recommendedName>
</protein>
<dbReference type="RefSeq" id="XP_002773551.1">
    <property type="nucleotide sequence ID" value="XM_002773505.1"/>
</dbReference>
<accession>C5LD23</accession>
<feature type="compositionally biased region" description="Polar residues" evidence="1">
    <location>
        <begin position="318"/>
        <end position="331"/>
    </location>
</feature>
<proteinExistence type="predicted"/>
<dbReference type="InParanoid" id="C5LD23"/>
<dbReference type="GeneID" id="9041393"/>
<dbReference type="OrthoDB" id="416217at2759"/>
<dbReference type="Gene3D" id="3.30.160.20">
    <property type="match status" value="1"/>
</dbReference>
<keyword evidence="3" id="KW-1185">Reference proteome</keyword>
<gene>
    <name evidence="2" type="ORF">Pmar_PMAR029530</name>
</gene>
<dbReference type="Gene3D" id="2.60.40.790">
    <property type="match status" value="1"/>
</dbReference>
<feature type="region of interest" description="Disordered" evidence="1">
    <location>
        <begin position="1"/>
        <end position="50"/>
    </location>
</feature>
<evidence type="ECO:0000256" key="1">
    <source>
        <dbReference type="SAM" id="MobiDB-lite"/>
    </source>
</evidence>
<evidence type="ECO:0008006" key="4">
    <source>
        <dbReference type="Google" id="ProtNLM"/>
    </source>
</evidence>
<dbReference type="Proteomes" id="UP000007800">
    <property type="component" value="Unassembled WGS sequence"/>
</dbReference>
<organism evidence="3">
    <name type="scientific">Perkinsus marinus (strain ATCC 50983 / TXsc)</name>
    <dbReference type="NCBI Taxonomy" id="423536"/>
    <lineage>
        <taxon>Eukaryota</taxon>
        <taxon>Sar</taxon>
        <taxon>Alveolata</taxon>
        <taxon>Perkinsozoa</taxon>
        <taxon>Perkinsea</taxon>
        <taxon>Perkinsida</taxon>
        <taxon>Perkinsidae</taxon>
        <taxon>Perkinsus</taxon>
    </lineage>
</organism>
<sequence>MVLDYSKWDNLDVSSSSSSDEREDDDDMYIEGEPPVSTTTGPGGLQVRSFDKPVSVTLGQGKKRKGEERVPQGIKGKDVKSITVNRDNVLTLDLAGEESYFSGQLEFTVKMDDPEEDISWEMKDVADASHRVVEISLRKSEPLLPGLVMWWSDAIKDGGAGVDVTSLPDRRKDSNIKQVQEAWKEAQEAFKEKRKQPQEKLELLEAFVSIGFKGSLEEERWQITQDGARIIRKISDSSPFADMNAEPTPSDVKEVLELVREHSRFPVIGLERQLVELMQRQRIARKSDERKQQPRYGPLTRRSGTNLAESRVPMGEQSAPSVASTKPSTFGSIVADSSRDIGGNTGLDNPNGGLWNFRGRLGEKLQQALGRNPDASELSFSYDMLEGGAGFICTVNVFGIDFRSDPCPKKKQADQDACRSALESWDTLIRDTLALRVAVEPQSEPESSRYRMDAKSRLNHALQRKLGRPVTRMDVTYHTELVQGKDNLFRSIVRLGCLPGDRTFEGFGAVGKGSAEQDAAARALEWLDSVPLFDHP</sequence>